<feature type="region of interest" description="Disordered" evidence="1">
    <location>
        <begin position="58"/>
        <end position="89"/>
    </location>
</feature>
<proteinExistence type="predicted"/>
<protein>
    <submittedName>
        <fullName evidence="2">Uncharacterized protein</fullName>
    </submittedName>
</protein>
<dbReference type="InParanoid" id="A0A2G5DT25"/>
<organism evidence="2 3">
    <name type="scientific">Aquilegia coerulea</name>
    <name type="common">Rocky mountain columbine</name>
    <dbReference type="NCBI Taxonomy" id="218851"/>
    <lineage>
        <taxon>Eukaryota</taxon>
        <taxon>Viridiplantae</taxon>
        <taxon>Streptophyta</taxon>
        <taxon>Embryophyta</taxon>
        <taxon>Tracheophyta</taxon>
        <taxon>Spermatophyta</taxon>
        <taxon>Magnoliopsida</taxon>
        <taxon>Ranunculales</taxon>
        <taxon>Ranunculaceae</taxon>
        <taxon>Thalictroideae</taxon>
        <taxon>Aquilegia</taxon>
    </lineage>
</organism>
<dbReference type="Proteomes" id="UP000230069">
    <property type="component" value="Unassembled WGS sequence"/>
</dbReference>
<reference evidence="2 3" key="1">
    <citation type="submission" date="2017-09" db="EMBL/GenBank/DDBJ databases">
        <title>WGS assembly of Aquilegia coerulea Goldsmith.</title>
        <authorList>
            <person name="Hodges S."/>
            <person name="Kramer E."/>
            <person name="Nordborg M."/>
            <person name="Tomkins J."/>
            <person name="Borevitz J."/>
            <person name="Derieg N."/>
            <person name="Yan J."/>
            <person name="Mihaltcheva S."/>
            <person name="Hayes R.D."/>
            <person name="Rokhsar D."/>
        </authorList>
    </citation>
    <scope>NUCLEOTIDE SEQUENCE [LARGE SCALE GENOMIC DNA]</scope>
    <source>
        <strain evidence="3">cv. Goldsmith</strain>
    </source>
</reference>
<keyword evidence="3" id="KW-1185">Reference proteome</keyword>
<dbReference type="EMBL" id="KZ305032">
    <property type="protein sequence ID" value="PIA46673.1"/>
    <property type="molecule type" value="Genomic_DNA"/>
</dbReference>
<dbReference type="AlphaFoldDB" id="A0A2G5DT25"/>
<name>A0A2G5DT25_AQUCA</name>
<gene>
    <name evidence="2" type="ORF">AQUCO_01500306v1</name>
</gene>
<feature type="region of interest" description="Disordered" evidence="1">
    <location>
        <begin position="101"/>
        <end position="139"/>
    </location>
</feature>
<evidence type="ECO:0000313" key="2">
    <source>
        <dbReference type="EMBL" id="PIA46673.1"/>
    </source>
</evidence>
<feature type="compositionally biased region" description="Polar residues" evidence="1">
    <location>
        <begin position="126"/>
        <end position="139"/>
    </location>
</feature>
<accession>A0A2G5DT25</accession>
<sequence>MNTEKENSSNNGCSGVRITVEQGLLNSRNNETPTKSVSRETSAGNNIVLLSNYQIAQRKRRENERSGQKILLSNKRQRINKDVPPTNSTILRATNQEEQCMQEKNLEGLSRQQTSQRKRRERERSVGNSKKQNTTPNKEWNANTLLDKTHTIGQRLRRKKEKEKEKENCFLYSMDGIIDGVSQAVEGVVDGVSQAGNQLLEETKGKQPIVEVIIYFYGSSSTGDSSREYNVIKRCPMKERTNMEGNDCITDVHPVSDSH</sequence>
<evidence type="ECO:0000313" key="3">
    <source>
        <dbReference type="Proteomes" id="UP000230069"/>
    </source>
</evidence>
<evidence type="ECO:0000256" key="1">
    <source>
        <dbReference type="SAM" id="MobiDB-lite"/>
    </source>
</evidence>